<name>A0A1M6NNY4_9FIRM</name>
<proteinExistence type="predicted"/>
<keyword evidence="2" id="KW-1185">Reference proteome</keyword>
<dbReference type="Proteomes" id="UP000183997">
    <property type="component" value="Unassembled WGS sequence"/>
</dbReference>
<dbReference type="InterPro" id="IPR047722">
    <property type="entry name" value="STM4015-like"/>
</dbReference>
<dbReference type="NCBIfam" id="NF038076">
    <property type="entry name" value="fam_STM4015"/>
    <property type="match status" value="1"/>
</dbReference>
<organism evidence="1 2">
    <name type="scientific">Desulforamulus aeronauticus DSM 10349</name>
    <dbReference type="NCBI Taxonomy" id="1121421"/>
    <lineage>
        <taxon>Bacteria</taxon>
        <taxon>Bacillati</taxon>
        <taxon>Bacillota</taxon>
        <taxon>Clostridia</taxon>
        <taxon>Eubacteriales</taxon>
        <taxon>Peptococcaceae</taxon>
        <taxon>Desulforamulus</taxon>
    </lineage>
</organism>
<dbReference type="Gene3D" id="3.80.10.10">
    <property type="entry name" value="Ribonuclease Inhibitor"/>
    <property type="match status" value="1"/>
</dbReference>
<sequence length="293" mass="32884">MKVKSKRYSLDWEMLEEQKKTMEDLVAEIINDPELTELEELVIGQFTVGYDDEENMDTIIKGLVDNKEKLQHIKSFYFGDMDSEECEVSWITQGNYTPIWGAFPNMEELTIKGANALTLGKISHSRLKSLMLINGGLEKAVLAEIRDADLPALETLVIFLGDDNYGANINKEEIEDFGNNAKLPALQGLGLVNSYIQDEIVEAILKTSIAKRCEELNFSYGALTDKGAQVIIEAMAGLSELMQIDIEHHYVSRVMQKKVIAAGNQHGINVVFDDQQEAEVYSGETYYSILLSE</sequence>
<dbReference type="SUPFAM" id="SSF52047">
    <property type="entry name" value="RNI-like"/>
    <property type="match status" value="1"/>
</dbReference>
<gene>
    <name evidence="1" type="ORF">SAMN02745123_00252</name>
</gene>
<dbReference type="AlphaFoldDB" id="A0A1M6NNY4"/>
<accession>A0A1M6NNY4</accession>
<protein>
    <submittedName>
        <fullName evidence="1">Uncharacterized protein</fullName>
    </submittedName>
</protein>
<dbReference type="STRING" id="1121421.SAMN02745123_00252"/>
<reference evidence="2" key="1">
    <citation type="submission" date="2016-11" db="EMBL/GenBank/DDBJ databases">
        <authorList>
            <person name="Varghese N."/>
            <person name="Submissions S."/>
        </authorList>
    </citation>
    <scope>NUCLEOTIDE SEQUENCE [LARGE SCALE GENOMIC DNA]</scope>
    <source>
        <strain evidence="2">DSM 10349</strain>
    </source>
</reference>
<dbReference type="InterPro" id="IPR032675">
    <property type="entry name" value="LRR_dom_sf"/>
</dbReference>
<evidence type="ECO:0000313" key="1">
    <source>
        <dbReference type="EMBL" id="SHJ97457.1"/>
    </source>
</evidence>
<dbReference type="EMBL" id="FRAR01000004">
    <property type="protein sequence ID" value="SHJ97457.1"/>
    <property type="molecule type" value="Genomic_DNA"/>
</dbReference>
<evidence type="ECO:0000313" key="2">
    <source>
        <dbReference type="Proteomes" id="UP000183997"/>
    </source>
</evidence>